<dbReference type="GO" id="GO:0005524">
    <property type="term" value="F:ATP binding"/>
    <property type="evidence" value="ECO:0007669"/>
    <property type="project" value="UniProtKB-KW"/>
</dbReference>
<accession>A0A5C5B983</accession>
<protein>
    <submittedName>
        <fullName evidence="6">ABC transporter ATP-binding protein</fullName>
    </submittedName>
</protein>
<dbReference type="InterPro" id="IPR003439">
    <property type="entry name" value="ABC_transporter-like_ATP-bd"/>
</dbReference>
<dbReference type="SUPFAM" id="SSF52540">
    <property type="entry name" value="P-loop containing nucleoside triphosphate hydrolases"/>
    <property type="match status" value="1"/>
</dbReference>
<dbReference type="EMBL" id="VENP01000045">
    <property type="protein sequence ID" value="TNU73458.1"/>
    <property type="molecule type" value="Genomic_DNA"/>
</dbReference>
<dbReference type="GO" id="GO:0016887">
    <property type="term" value="F:ATP hydrolysis activity"/>
    <property type="evidence" value="ECO:0007669"/>
    <property type="project" value="InterPro"/>
</dbReference>
<dbReference type="RefSeq" id="WP_139987307.1">
    <property type="nucleotide sequence ID" value="NZ_VENP01000045.1"/>
</dbReference>
<name>A0A5C5B983_9MICO</name>
<evidence type="ECO:0000256" key="4">
    <source>
        <dbReference type="ARBA" id="ARBA00022840"/>
    </source>
</evidence>
<dbReference type="InterPro" id="IPR027417">
    <property type="entry name" value="P-loop_NTPase"/>
</dbReference>
<reference evidence="6 7" key="1">
    <citation type="submission" date="2019-06" db="EMBL/GenBank/DDBJ databases">
        <title>Draft genome sequence of Miniimonas arenae KCTC 19750T isolated from sea sand.</title>
        <authorList>
            <person name="Park S.-J."/>
        </authorList>
    </citation>
    <scope>NUCLEOTIDE SEQUENCE [LARGE SCALE GENOMIC DNA]</scope>
    <source>
        <strain evidence="6 7">KCTC 19750</strain>
    </source>
</reference>
<evidence type="ECO:0000313" key="6">
    <source>
        <dbReference type="EMBL" id="TNU73458.1"/>
    </source>
</evidence>
<dbReference type="CDD" id="cd03230">
    <property type="entry name" value="ABC_DR_subfamily_A"/>
    <property type="match status" value="1"/>
</dbReference>
<evidence type="ECO:0000259" key="5">
    <source>
        <dbReference type="PROSITE" id="PS50893"/>
    </source>
</evidence>
<dbReference type="PANTHER" id="PTHR43335">
    <property type="entry name" value="ABC TRANSPORTER, ATP-BINDING PROTEIN"/>
    <property type="match status" value="1"/>
</dbReference>
<dbReference type="PROSITE" id="PS50893">
    <property type="entry name" value="ABC_TRANSPORTER_2"/>
    <property type="match status" value="1"/>
</dbReference>
<proteinExistence type="inferred from homology"/>
<organism evidence="6 7">
    <name type="scientific">Miniimonas arenae</name>
    <dbReference type="NCBI Taxonomy" id="676201"/>
    <lineage>
        <taxon>Bacteria</taxon>
        <taxon>Bacillati</taxon>
        <taxon>Actinomycetota</taxon>
        <taxon>Actinomycetes</taxon>
        <taxon>Micrococcales</taxon>
        <taxon>Beutenbergiaceae</taxon>
        <taxon>Miniimonas</taxon>
    </lineage>
</organism>
<dbReference type="InterPro" id="IPR003593">
    <property type="entry name" value="AAA+_ATPase"/>
</dbReference>
<dbReference type="SMART" id="SM00382">
    <property type="entry name" value="AAA"/>
    <property type="match status" value="1"/>
</dbReference>
<dbReference type="Gene3D" id="3.40.50.300">
    <property type="entry name" value="P-loop containing nucleotide triphosphate hydrolases"/>
    <property type="match status" value="1"/>
</dbReference>
<evidence type="ECO:0000256" key="1">
    <source>
        <dbReference type="ARBA" id="ARBA00005417"/>
    </source>
</evidence>
<dbReference type="AlphaFoldDB" id="A0A5C5B983"/>
<keyword evidence="4 6" id="KW-0067">ATP-binding</keyword>
<feature type="domain" description="ABC transporter" evidence="5">
    <location>
        <begin position="14"/>
        <end position="244"/>
    </location>
</feature>
<dbReference type="OrthoDB" id="9804819at2"/>
<keyword evidence="7" id="KW-1185">Reference proteome</keyword>
<evidence type="ECO:0000256" key="3">
    <source>
        <dbReference type="ARBA" id="ARBA00022741"/>
    </source>
</evidence>
<gene>
    <name evidence="6" type="ORF">FH969_11305</name>
</gene>
<dbReference type="Pfam" id="PF00005">
    <property type="entry name" value="ABC_tran"/>
    <property type="match status" value="1"/>
</dbReference>
<dbReference type="Proteomes" id="UP000313849">
    <property type="component" value="Unassembled WGS sequence"/>
</dbReference>
<evidence type="ECO:0000313" key="7">
    <source>
        <dbReference type="Proteomes" id="UP000313849"/>
    </source>
</evidence>
<comment type="similarity">
    <text evidence="1">Belongs to the ABC transporter superfamily.</text>
</comment>
<keyword evidence="3" id="KW-0547">Nucleotide-binding</keyword>
<evidence type="ECO:0000256" key="2">
    <source>
        <dbReference type="ARBA" id="ARBA00022448"/>
    </source>
</evidence>
<dbReference type="PANTHER" id="PTHR43335:SF3">
    <property type="entry name" value="ABC TRANSPORTER"/>
    <property type="match status" value="1"/>
</dbReference>
<comment type="caution">
    <text evidence="6">The sequence shown here is derived from an EMBL/GenBank/DDBJ whole genome shotgun (WGS) entry which is preliminary data.</text>
</comment>
<keyword evidence="2" id="KW-0813">Transport</keyword>
<sequence>MAAAALAPADSAALVAEHLSRSFGPVRAVVDASISLEAGSVTALVGPNGSGKTTLLLMLTGLLAPDAGRVEVRGLDVATSGAAARRLIGWMPDVFGTWETLTCREVLETFAAAYRLPPAVAKERATTLLATVHLVDLADAPSRVLSRGQKQRLGLARALVHSPAVVLLDEPAAGLDPRSRIELRGIVRDLAEAGVAVLVSSHELAELEEMVDAAVFLQRGVSSFAPPTAALQPWRVHVLDGAAFLAWSAAVGLGVTQEAGGAGAASAVDPAACAGPAGPTHPTGPAGPATFLVSLTGELQAAQLVRDAVTAGVALTRFGPAYGRLEQAYLAMDTDRR</sequence>